<dbReference type="Proteomes" id="UP001593940">
    <property type="component" value="Unassembled WGS sequence"/>
</dbReference>
<dbReference type="EMBL" id="JBHOMY010000116">
    <property type="protein sequence ID" value="MFC1459507.1"/>
    <property type="molecule type" value="Genomic_DNA"/>
</dbReference>
<proteinExistence type="predicted"/>
<gene>
    <name evidence="3" type="ORF">ACETIH_22975</name>
</gene>
<dbReference type="RefSeq" id="WP_377031123.1">
    <property type="nucleotide sequence ID" value="NZ_JBHOMY010000116.1"/>
</dbReference>
<dbReference type="Pfam" id="PF23920">
    <property type="entry name" value="DUF7259"/>
    <property type="match status" value="1"/>
</dbReference>
<dbReference type="InterPro" id="IPR055683">
    <property type="entry name" value="DUF7259"/>
</dbReference>
<organism evidence="3 4">
    <name type="scientific">Microvirga arabica</name>
    <dbReference type="NCBI Taxonomy" id="1128671"/>
    <lineage>
        <taxon>Bacteria</taxon>
        <taxon>Pseudomonadati</taxon>
        <taxon>Pseudomonadota</taxon>
        <taxon>Alphaproteobacteria</taxon>
        <taxon>Hyphomicrobiales</taxon>
        <taxon>Methylobacteriaceae</taxon>
        <taxon>Microvirga</taxon>
    </lineage>
</organism>
<dbReference type="Pfam" id="PF22288">
    <property type="entry name" value="DUF6963"/>
    <property type="match status" value="1"/>
</dbReference>
<feature type="domain" description="DUF7259" evidence="2">
    <location>
        <begin position="243"/>
        <end position="315"/>
    </location>
</feature>
<evidence type="ECO:0000259" key="2">
    <source>
        <dbReference type="Pfam" id="PF23920"/>
    </source>
</evidence>
<reference evidence="3 4" key="1">
    <citation type="submission" date="2024-09" db="EMBL/GenBank/DDBJ databases">
        <title>Nodulacao em especies de Leguminosae Basais da Amazonia e Caracterizacao dos Rizobios e Bacterias Associadas aos Nodulos.</title>
        <authorList>
            <person name="Jambeiro I.C.A."/>
            <person name="Lopes I.S."/>
            <person name="Aguiar E.R.G.R."/>
            <person name="Santos A.F.J."/>
            <person name="Dos Santos J.M.F."/>
            <person name="Gross E."/>
        </authorList>
    </citation>
    <scope>NUCLEOTIDE SEQUENCE [LARGE SCALE GENOMIC DNA]</scope>
    <source>
        <strain evidence="3 4">BRUESC1165</strain>
    </source>
</reference>
<feature type="domain" description="DUF6963" evidence="1">
    <location>
        <begin position="24"/>
        <end position="233"/>
    </location>
</feature>
<dbReference type="InterPro" id="IPR054236">
    <property type="entry name" value="DUF6963"/>
</dbReference>
<comment type="caution">
    <text evidence="3">The sequence shown here is derived from an EMBL/GenBank/DDBJ whole genome shotgun (WGS) entry which is preliminary data.</text>
</comment>
<keyword evidence="4" id="KW-1185">Reference proteome</keyword>
<evidence type="ECO:0000259" key="1">
    <source>
        <dbReference type="Pfam" id="PF22288"/>
    </source>
</evidence>
<sequence>MVTLHTDHASSLLYAAANRIETMTIGVAASGQKAGAAVRAAVLGAELLGRGAIGGFVVFAILDENRRVRHRVTQRGGIEALNLPETWLAAQSAAAISSGPDRPEPLEQFLPGLDNIGLVTGHRLPNTPGVNDIPLNQAVLARLAAGQTPQEAITAVLCEFPEADAGMIAMNACGEIGTGNSARVMRRSDCGGAERTSGGSSVALLHNSIFSQGPLAERLIDLAWSCLTGESTDTRLLYLHDTVPIHLSTNDRVHVKNDGTITAVESANLRLQSANRRTTGIYLGSEIWQSGRLIGRAITELFTETSPGWLCKPPGSPPLPLVIEAFRNAGKAAHPPQSQAIKGGSH</sequence>
<evidence type="ECO:0000313" key="4">
    <source>
        <dbReference type="Proteomes" id="UP001593940"/>
    </source>
</evidence>
<name>A0ABV6YDZ3_9HYPH</name>
<accession>A0ABV6YDZ3</accession>
<evidence type="ECO:0000313" key="3">
    <source>
        <dbReference type="EMBL" id="MFC1459507.1"/>
    </source>
</evidence>
<protein>
    <submittedName>
        <fullName evidence="3">DUF6963 family protein</fullName>
    </submittedName>
</protein>